<accession>A0A178MWQ2</accession>
<name>A0A178MWQ2_9PROT</name>
<gene>
    <name evidence="1" type="ORF">A6A04_13455</name>
</gene>
<evidence type="ECO:0000313" key="1">
    <source>
        <dbReference type="EMBL" id="OAN53893.1"/>
    </source>
</evidence>
<keyword evidence="2" id="KW-1185">Reference proteome</keyword>
<dbReference type="STRING" id="1285242.A6A04_13455"/>
<dbReference type="Pfam" id="PF04883">
    <property type="entry name" value="HK97-gp10_like"/>
    <property type="match status" value="1"/>
</dbReference>
<dbReference type="AlphaFoldDB" id="A0A178MWQ2"/>
<sequence length="165" mass="17887">MATTTLSRVTGLAEARKALRQLPVNVERKVLRAATRSGAMVMRSAVKAAAPVGDEPSKMSAQYGSLRDNIRVIRLKLNIPKGSAMYRVDTGDAFWGYFMEFGTGMHYTAGPGRSKGANARTQLAARPWFRPAVDGAFAKAVSKMKEQLASGIAREAEKLGRAQKK</sequence>
<organism evidence="1 2">
    <name type="scientific">Paramagnetospirillum marisnigri</name>
    <dbReference type="NCBI Taxonomy" id="1285242"/>
    <lineage>
        <taxon>Bacteria</taxon>
        <taxon>Pseudomonadati</taxon>
        <taxon>Pseudomonadota</taxon>
        <taxon>Alphaproteobacteria</taxon>
        <taxon>Rhodospirillales</taxon>
        <taxon>Magnetospirillaceae</taxon>
        <taxon>Paramagnetospirillum</taxon>
    </lineage>
</organism>
<dbReference type="NCBIfam" id="TIGR01725">
    <property type="entry name" value="phge_HK97_gp10"/>
    <property type="match status" value="1"/>
</dbReference>
<reference evidence="1 2" key="1">
    <citation type="submission" date="2016-04" db="EMBL/GenBank/DDBJ databases">
        <title>Draft genome sequence of freshwater magnetotactic bacteria Magnetospirillum marisnigri SP-1 and Magnetospirillum moscoviense BB-1.</title>
        <authorList>
            <person name="Koziaeva V."/>
            <person name="Dziuba M.V."/>
            <person name="Ivanov T.M."/>
            <person name="Kuznetsov B."/>
            <person name="Grouzdev D.S."/>
        </authorList>
    </citation>
    <scope>NUCLEOTIDE SEQUENCE [LARGE SCALE GENOMIC DNA]</scope>
    <source>
        <strain evidence="1 2">SP-1</strain>
    </source>
</reference>
<dbReference type="RefSeq" id="WP_068489937.1">
    <property type="nucleotide sequence ID" value="NZ_LWQT01000038.1"/>
</dbReference>
<evidence type="ECO:0000313" key="2">
    <source>
        <dbReference type="Proteomes" id="UP000078428"/>
    </source>
</evidence>
<dbReference type="Proteomes" id="UP000078428">
    <property type="component" value="Unassembled WGS sequence"/>
</dbReference>
<evidence type="ECO:0008006" key="3">
    <source>
        <dbReference type="Google" id="ProtNLM"/>
    </source>
</evidence>
<protein>
    <recommendedName>
        <fullName evidence="3">HK97 gp10 family phage protein</fullName>
    </recommendedName>
</protein>
<proteinExistence type="predicted"/>
<dbReference type="EMBL" id="LWQT01000038">
    <property type="protein sequence ID" value="OAN53893.1"/>
    <property type="molecule type" value="Genomic_DNA"/>
</dbReference>
<dbReference type="InterPro" id="IPR010064">
    <property type="entry name" value="HK97-gp10_tail"/>
</dbReference>
<comment type="caution">
    <text evidence="1">The sequence shown here is derived from an EMBL/GenBank/DDBJ whole genome shotgun (WGS) entry which is preliminary data.</text>
</comment>